<dbReference type="NCBIfam" id="NF005754">
    <property type="entry name" value="PRK07578.1"/>
    <property type="match status" value="1"/>
</dbReference>
<dbReference type="InterPro" id="IPR051122">
    <property type="entry name" value="SDR_DHRS6-like"/>
</dbReference>
<comment type="similarity">
    <text evidence="1">Belongs to the short-chain dehydrogenases/reductases (SDR) family.</text>
</comment>
<organism evidence="3 4">
    <name type="scientific">Izhakiella australiensis</name>
    <dbReference type="NCBI Taxonomy" id="1926881"/>
    <lineage>
        <taxon>Bacteria</taxon>
        <taxon>Pseudomonadati</taxon>
        <taxon>Pseudomonadota</taxon>
        <taxon>Gammaproteobacteria</taxon>
        <taxon>Enterobacterales</taxon>
        <taxon>Erwiniaceae</taxon>
        <taxon>Izhakiella</taxon>
    </lineage>
</organism>
<dbReference type="Gene3D" id="3.40.50.720">
    <property type="entry name" value="NAD(P)-binding Rossmann-like Domain"/>
    <property type="match status" value="1"/>
</dbReference>
<keyword evidence="4" id="KW-1185">Reference proteome</keyword>
<proteinExistence type="inferred from homology"/>
<dbReference type="GO" id="GO:0016491">
    <property type="term" value="F:oxidoreductase activity"/>
    <property type="evidence" value="ECO:0007669"/>
    <property type="project" value="UniProtKB-KW"/>
</dbReference>
<sequence>MKILVIGASGTVGKGIVENLRPNHEVIRVGRQSGDLQVDLTNDDSIQQLFSRSGNVDAIVAATGSVHFAPLGEMKTDEFAIGLQDKLMGQVRLVMIGKDYLNPGGSFTLTSGILAQHAIRGGVSAMAVNRALEGFVQSAAFELAGLRINAVSPTVLTEALESYGPFFPGFESATAARVALAYRRSIEGIETGQVFRVW</sequence>
<accession>A0A1S8YII6</accession>
<dbReference type="PRINTS" id="PR00081">
    <property type="entry name" value="GDHRDH"/>
</dbReference>
<comment type="caution">
    <text evidence="3">The sequence shown here is derived from an EMBL/GenBank/DDBJ whole genome shotgun (WGS) entry which is preliminary data.</text>
</comment>
<dbReference type="Proteomes" id="UP000190667">
    <property type="component" value="Unassembled WGS sequence"/>
</dbReference>
<dbReference type="STRING" id="1926881.BTJ39_17845"/>
<dbReference type="InterPro" id="IPR036291">
    <property type="entry name" value="NAD(P)-bd_dom_sf"/>
</dbReference>
<dbReference type="OrthoDB" id="9787486at2"/>
<dbReference type="RefSeq" id="WP_078004045.1">
    <property type="nucleotide sequence ID" value="NZ_MRUL01000015.1"/>
</dbReference>
<dbReference type="SUPFAM" id="SSF51735">
    <property type="entry name" value="NAD(P)-binding Rossmann-fold domains"/>
    <property type="match status" value="1"/>
</dbReference>
<reference evidence="3 4" key="1">
    <citation type="submission" date="2016-12" db="EMBL/GenBank/DDBJ databases">
        <title>Izhakiella australiana sp. nov. of genus Izhakiella isolated from Australian desert.</title>
        <authorList>
            <person name="Ji M."/>
        </authorList>
    </citation>
    <scope>NUCLEOTIDE SEQUENCE [LARGE SCALE GENOMIC DNA]</scope>
    <source>
        <strain evidence="3 4">D4N98</strain>
    </source>
</reference>
<dbReference type="AlphaFoldDB" id="A0A1S8YII6"/>
<dbReference type="InterPro" id="IPR002347">
    <property type="entry name" value="SDR_fam"/>
</dbReference>
<gene>
    <name evidence="3" type="ORF">BTJ39_17845</name>
</gene>
<evidence type="ECO:0000256" key="2">
    <source>
        <dbReference type="ARBA" id="ARBA00023002"/>
    </source>
</evidence>
<evidence type="ECO:0000313" key="4">
    <source>
        <dbReference type="Proteomes" id="UP000190667"/>
    </source>
</evidence>
<protein>
    <submittedName>
        <fullName evidence="3">Short chain dehydrogenase</fullName>
    </submittedName>
</protein>
<keyword evidence="2" id="KW-0560">Oxidoreductase</keyword>
<dbReference type="PANTHER" id="PTHR43477:SF1">
    <property type="entry name" value="DIHYDROANTICAPSIN 7-DEHYDROGENASE"/>
    <property type="match status" value="1"/>
</dbReference>
<dbReference type="Pfam" id="PF13561">
    <property type="entry name" value="adh_short_C2"/>
    <property type="match status" value="1"/>
</dbReference>
<evidence type="ECO:0000256" key="1">
    <source>
        <dbReference type="ARBA" id="ARBA00006484"/>
    </source>
</evidence>
<evidence type="ECO:0000313" key="3">
    <source>
        <dbReference type="EMBL" id="OON38523.1"/>
    </source>
</evidence>
<dbReference type="PANTHER" id="PTHR43477">
    <property type="entry name" value="DIHYDROANTICAPSIN 7-DEHYDROGENASE"/>
    <property type="match status" value="1"/>
</dbReference>
<name>A0A1S8YII6_9GAMM</name>
<dbReference type="EMBL" id="MRUL01000015">
    <property type="protein sequence ID" value="OON38523.1"/>
    <property type="molecule type" value="Genomic_DNA"/>
</dbReference>
<dbReference type="CDD" id="cd11731">
    <property type="entry name" value="Lin1944_like_SDR_c"/>
    <property type="match status" value="1"/>
</dbReference>